<proteinExistence type="predicted"/>
<protein>
    <submittedName>
        <fullName evidence="2">Unannotated protein</fullName>
    </submittedName>
</protein>
<name>A0A6J7RY47_9ZZZZ</name>
<gene>
    <name evidence="1" type="ORF">UFOPK3495_00507</name>
    <name evidence="2" type="ORF">UFOPK4237_00090</name>
</gene>
<dbReference type="GO" id="GO:0003989">
    <property type="term" value="F:acetyl-CoA carboxylase activity"/>
    <property type="evidence" value="ECO:0007669"/>
    <property type="project" value="InterPro"/>
</dbReference>
<dbReference type="InterPro" id="IPR032716">
    <property type="entry name" value="ACC_epsilon"/>
</dbReference>
<sequence>MTDVTEDKRPILRVITGNPSDEELAVILAIVASVPAELEAPKGLASWNDHSRDLLHTPRPGVTAWRASVLP</sequence>
<organism evidence="2">
    <name type="scientific">freshwater metagenome</name>
    <dbReference type="NCBI Taxonomy" id="449393"/>
    <lineage>
        <taxon>unclassified sequences</taxon>
        <taxon>metagenomes</taxon>
        <taxon>ecological metagenomes</taxon>
    </lineage>
</organism>
<dbReference type="AlphaFoldDB" id="A0A6J7RY47"/>
<evidence type="ECO:0000313" key="1">
    <source>
        <dbReference type="EMBL" id="CAB4892907.1"/>
    </source>
</evidence>
<reference evidence="2" key="1">
    <citation type="submission" date="2020-05" db="EMBL/GenBank/DDBJ databases">
        <authorList>
            <person name="Chiriac C."/>
            <person name="Salcher M."/>
            <person name="Ghai R."/>
            <person name="Kavagutti S V."/>
        </authorList>
    </citation>
    <scope>NUCLEOTIDE SEQUENCE</scope>
</reference>
<dbReference type="Pfam" id="PF13822">
    <property type="entry name" value="ACC_epsilon"/>
    <property type="match status" value="1"/>
</dbReference>
<dbReference type="GO" id="GO:0004658">
    <property type="term" value="F:propionyl-CoA carboxylase activity"/>
    <property type="evidence" value="ECO:0007669"/>
    <property type="project" value="InterPro"/>
</dbReference>
<dbReference type="EMBL" id="CAFBMC010000018">
    <property type="protein sequence ID" value="CAB4892907.1"/>
    <property type="molecule type" value="Genomic_DNA"/>
</dbReference>
<accession>A0A6J7RY47</accession>
<evidence type="ECO:0000313" key="2">
    <source>
        <dbReference type="EMBL" id="CAB5033626.1"/>
    </source>
</evidence>
<dbReference type="EMBL" id="CAFBPZ010000003">
    <property type="protein sequence ID" value="CAB5033626.1"/>
    <property type="molecule type" value="Genomic_DNA"/>
</dbReference>